<dbReference type="OrthoDB" id="673000at2759"/>
<accession>A0A835KNV5</accession>
<keyword evidence="1" id="KW-0812">Transmembrane</keyword>
<keyword evidence="1" id="KW-0472">Membrane</keyword>
<evidence type="ECO:0000256" key="1">
    <source>
        <dbReference type="SAM" id="Phobius"/>
    </source>
</evidence>
<dbReference type="Proteomes" id="UP000636709">
    <property type="component" value="Unassembled WGS sequence"/>
</dbReference>
<dbReference type="InterPro" id="IPR036259">
    <property type="entry name" value="MFS_trans_sf"/>
</dbReference>
<dbReference type="EMBL" id="JACEFO010000708">
    <property type="protein sequence ID" value="KAF8760490.1"/>
    <property type="molecule type" value="Genomic_DNA"/>
</dbReference>
<dbReference type="Gene3D" id="1.20.1250.20">
    <property type="entry name" value="MFS general substrate transporter like domains"/>
    <property type="match status" value="1"/>
</dbReference>
<feature type="transmembrane region" description="Helical" evidence="1">
    <location>
        <begin position="51"/>
        <end position="69"/>
    </location>
</feature>
<sequence>MKSLGAALAQLAAAVGTYANSCILSAVEAATTRGVAPGWIPDDLNKGHLDYFFWMKAALSIMNLLYFVYCSMRFRGSNTS</sequence>
<evidence type="ECO:0000313" key="2">
    <source>
        <dbReference type="EMBL" id="KAF8760490.1"/>
    </source>
</evidence>
<evidence type="ECO:0000313" key="3">
    <source>
        <dbReference type="Proteomes" id="UP000636709"/>
    </source>
</evidence>
<proteinExistence type="predicted"/>
<name>A0A835KNV5_9POAL</name>
<keyword evidence="1" id="KW-1133">Transmembrane helix</keyword>
<comment type="caution">
    <text evidence="2">The sequence shown here is derived from an EMBL/GenBank/DDBJ whole genome shotgun (WGS) entry which is preliminary data.</text>
</comment>
<dbReference type="PANTHER" id="PTHR11654">
    <property type="entry name" value="OLIGOPEPTIDE TRANSPORTER-RELATED"/>
    <property type="match status" value="1"/>
</dbReference>
<reference evidence="2" key="1">
    <citation type="submission" date="2020-07" db="EMBL/GenBank/DDBJ databases">
        <title>Genome sequence and genetic diversity analysis of an under-domesticated orphan crop, white fonio (Digitaria exilis).</title>
        <authorList>
            <person name="Bennetzen J.L."/>
            <person name="Chen S."/>
            <person name="Ma X."/>
            <person name="Wang X."/>
            <person name="Yssel A.E.J."/>
            <person name="Chaluvadi S.R."/>
            <person name="Johnson M."/>
            <person name="Gangashetty P."/>
            <person name="Hamidou F."/>
            <person name="Sanogo M.D."/>
            <person name="Zwaenepoel A."/>
            <person name="Wallace J."/>
            <person name="Van De Peer Y."/>
            <person name="Van Deynze A."/>
        </authorList>
    </citation>
    <scope>NUCLEOTIDE SEQUENCE</scope>
    <source>
        <tissue evidence="2">Leaves</tissue>
    </source>
</reference>
<gene>
    <name evidence="2" type="ORF">HU200_010112</name>
</gene>
<dbReference type="AlphaFoldDB" id="A0A835KNV5"/>
<organism evidence="2 3">
    <name type="scientific">Digitaria exilis</name>
    <dbReference type="NCBI Taxonomy" id="1010633"/>
    <lineage>
        <taxon>Eukaryota</taxon>
        <taxon>Viridiplantae</taxon>
        <taxon>Streptophyta</taxon>
        <taxon>Embryophyta</taxon>
        <taxon>Tracheophyta</taxon>
        <taxon>Spermatophyta</taxon>
        <taxon>Magnoliopsida</taxon>
        <taxon>Liliopsida</taxon>
        <taxon>Poales</taxon>
        <taxon>Poaceae</taxon>
        <taxon>PACMAD clade</taxon>
        <taxon>Panicoideae</taxon>
        <taxon>Panicodae</taxon>
        <taxon>Paniceae</taxon>
        <taxon>Anthephorinae</taxon>
        <taxon>Digitaria</taxon>
    </lineage>
</organism>
<protein>
    <submittedName>
        <fullName evidence="2">Uncharacterized protein</fullName>
    </submittedName>
</protein>
<keyword evidence="3" id="KW-1185">Reference proteome</keyword>